<evidence type="ECO:0000256" key="9">
    <source>
        <dbReference type="ARBA" id="ARBA00023224"/>
    </source>
</evidence>
<evidence type="ECO:0000256" key="10">
    <source>
        <dbReference type="ARBA" id="ARBA00023305"/>
    </source>
</evidence>
<dbReference type="OMA" id="DWKTQTP"/>
<keyword evidence="15" id="KW-1185">Reference proteome</keyword>
<name>A0A139WJH6_TRICA</name>
<feature type="transmembrane region" description="Helical" evidence="12">
    <location>
        <begin position="58"/>
        <end position="82"/>
    </location>
</feature>
<dbReference type="GO" id="GO:0007602">
    <property type="term" value="P:phototransduction"/>
    <property type="evidence" value="ECO:0000318"/>
    <property type="project" value="GO_Central"/>
</dbReference>
<dbReference type="GO" id="GO:0001750">
    <property type="term" value="C:photoreceptor outer segment"/>
    <property type="evidence" value="ECO:0000318"/>
    <property type="project" value="GO_Central"/>
</dbReference>
<reference evidence="14 15" key="1">
    <citation type="journal article" date="2008" name="Nature">
        <title>The genome of the model beetle and pest Tribolium castaneum.</title>
        <authorList>
            <consortium name="Tribolium Genome Sequencing Consortium"/>
            <person name="Richards S."/>
            <person name="Gibbs R.A."/>
            <person name="Weinstock G.M."/>
            <person name="Brown S.J."/>
            <person name="Denell R."/>
            <person name="Beeman R.W."/>
            <person name="Gibbs R."/>
            <person name="Beeman R.W."/>
            <person name="Brown S.J."/>
            <person name="Bucher G."/>
            <person name="Friedrich M."/>
            <person name="Grimmelikhuijzen C.J."/>
            <person name="Klingler M."/>
            <person name="Lorenzen M."/>
            <person name="Richards S."/>
            <person name="Roth S."/>
            <person name="Schroder R."/>
            <person name="Tautz D."/>
            <person name="Zdobnov E.M."/>
            <person name="Muzny D."/>
            <person name="Gibbs R.A."/>
            <person name="Weinstock G.M."/>
            <person name="Attaway T."/>
            <person name="Bell S."/>
            <person name="Buhay C.J."/>
            <person name="Chandrabose M.N."/>
            <person name="Chavez D."/>
            <person name="Clerk-Blankenburg K.P."/>
            <person name="Cree A."/>
            <person name="Dao M."/>
            <person name="Davis C."/>
            <person name="Chacko J."/>
            <person name="Dinh H."/>
            <person name="Dugan-Rocha S."/>
            <person name="Fowler G."/>
            <person name="Garner T.T."/>
            <person name="Garnes J."/>
            <person name="Gnirke A."/>
            <person name="Hawes A."/>
            <person name="Hernandez J."/>
            <person name="Hines S."/>
            <person name="Holder M."/>
            <person name="Hume J."/>
            <person name="Jhangiani S.N."/>
            <person name="Joshi V."/>
            <person name="Khan Z.M."/>
            <person name="Jackson L."/>
            <person name="Kovar C."/>
            <person name="Kowis A."/>
            <person name="Lee S."/>
            <person name="Lewis L.R."/>
            <person name="Margolis J."/>
            <person name="Morgan M."/>
            <person name="Nazareth L.V."/>
            <person name="Nguyen N."/>
            <person name="Okwuonu G."/>
            <person name="Parker D."/>
            <person name="Richards S."/>
            <person name="Ruiz S.J."/>
            <person name="Santibanez J."/>
            <person name="Savard J."/>
            <person name="Scherer S.E."/>
            <person name="Schneider B."/>
            <person name="Sodergren E."/>
            <person name="Tautz D."/>
            <person name="Vattahil S."/>
            <person name="Villasana D."/>
            <person name="White C.S."/>
            <person name="Wright R."/>
            <person name="Park Y."/>
            <person name="Beeman R.W."/>
            <person name="Lord J."/>
            <person name="Oppert B."/>
            <person name="Lorenzen M."/>
            <person name="Brown S."/>
            <person name="Wang L."/>
            <person name="Savard J."/>
            <person name="Tautz D."/>
            <person name="Richards S."/>
            <person name="Weinstock G."/>
            <person name="Gibbs R.A."/>
            <person name="Liu Y."/>
            <person name="Worley K."/>
            <person name="Weinstock G."/>
            <person name="Elsik C.G."/>
            <person name="Reese J.T."/>
            <person name="Elhaik E."/>
            <person name="Landan G."/>
            <person name="Graur D."/>
            <person name="Arensburger P."/>
            <person name="Atkinson P."/>
            <person name="Beeman R.W."/>
            <person name="Beidler J."/>
            <person name="Brown S.J."/>
            <person name="Demuth J.P."/>
            <person name="Drury D.W."/>
            <person name="Du Y.Z."/>
            <person name="Fujiwara H."/>
            <person name="Lorenzen M."/>
            <person name="Maselli V."/>
            <person name="Osanai M."/>
            <person name="Park Y."/>
            <person name="Robertson H.M."/>
            <person name="Tu Z."/>
            <person name="Wang J.J."/>
            <person name="Wang S."/>
            <person name="Richards S."/>
            <person name="Song H."/>
            <person name="Zhang L."/>
            <person name="Sodergren E."/>
            <person name="Werner D."/>
            <person name="Stanke M."/>
            <person name="Morgenstern B."/>
            <person name="Solovyev V."/>
            <person name="Kosarev P."/>
            <person name="Brown G."/>
            <person name="Chen H.C."/>
            <person name="Ermolaeva O."/>
            <person name="Hlavina W."/>
            <person name="Kapustin Y."/>
            <person name="Kiryutin B."/>
            <person name="Kitts P."/>
            <person name="Maglott D."/>
            <person name="Pruitt K."/>
            <person name="Sapojnikov V."/>
            <person name="Souvorov A."/>
            <person name="Mackey A.J."/>
            <person name="Waterhouse R.M."/>
            <person name="Wyder S."/>
            <person name="Zdobnov E.M."/>
            <person name="Zdobnov E.M."/>
            <person name="Wyder S."/>
            <person name="Kriventseva E.V."/>
            <person name="Kadowaki T."/>
            <person name="Bork P."/>
            <person name="Aranda M."/>
            <person name="Bao R."/>
            <person name="Beermann A."/>
            <person name="Berns N."/>
            <person name="Bolognesi R."/>
            <person name="Bonneton F."/>
            <person name="Bopp D."/>
            <person name="Brown S.J."/>
            <person name="Bucher G."/>
            <person name="Butts T."/>
            <person name="Chaumot A."/>
            <person name="Denell R.E."/>
            <person name="Ferrier D.E."/>
            <person name="Friedrich M."/>
            <person name="Gordon C.M."/>
            <person name="Jindra M."/>
            <person name="Klingler M."/>
            <person name="Lan Q."/>
            <person name="Lattorff H.M."/>
            <person name="Laudet V."/>
            <person name="von Levetsow C."/>
            <person name="Liu Z."/>
            <person name="Lutz R."/>
            <person name="Lynch J.A."/>
            <person name="da Fonseca R.N."/>
            <person name="Posnien N."/>
            <person name="Reuter R."/>
            <person name="Roth S."/>
            <person name="Savard J."/>
            <person name="Schinko J.B."/>
            <person name="Schmitt C."/>
            <person name="Schoppmeier M."/>
            <person name="Schroder R."/>
            <person name="Shippy T.D."/>
            <person name="Simonnet F."/>
            <person name="Marques-Souza H."/>
            <person name="Tautz D."/>
            <person name="Tomoyasu Y."/>
            <person name="Trauner J."/>
            <person name="Van der Zee M."/>
            <person name="Vervoort M."/>
            <person name="Wittkopp N."/>
            <person name="Wimmer E.A."/>
            <person name="Yang X."/>
            <person name="Jones A.K."/>
            <person name="Sattelle D.B."/>
            <person name="Ebert P.R."/>
            <person name="Nelson D."/>
            <person name="Scott J.G."/>
            <person name="Beeman R.W."/>
            <person name="Muthukrishnan S."/>
            <person name="Kramer K.J."/>
            <person name="Arakane Y."/>
            <person name="Beeman R.W."/>
            <person name="Zhu Q."/>
            <person name="Hogenkamp D."/>
            <person name="Dixit R."/>
            <person name="Oppert B."/>
            <person name="Jiang H."/>
            <person name="Zou Z."/>
            <person name="Marshall J."/>
            <person name="Elpidina E."/>
            <person name="Vinokurov K."/>
            <person name="Oppert C."/>
            <person name="Zou Z."/>
            <person name="Evans J."/>
            <person name="Lu Z."/>
            <person name="Zhao P."/>
            <person name="Sumathipala N."/>
            <person name="Altincicek B."/>
            <person name="Vilcinskas A."/>
            <person name="Williams M."/>
            <person name="Hultmark D."/>
            <person name="Hetru C."/>
            <person name="Jiang H."/>
            <person name="Grimmelikhuijzen C.J."/>
            <person name="Hauser F."/>
            <person name="Cazzamali G."/>
            <person name="Williamson M."/>
            <person name="Park Y."/>
            <person name="Li B."/>
            <person name="Tanaka Y."/>
            <person name="Predel R."/>
            <person name="Neupert S."/>
            <person name="Schachtner J."/>
            <person name="Verleyen P."/>
            <person name="Raible F."/>
            <person name="Bork P."/>
            <person name="Friedrich M."/>
            <person name="Walden K.K."/>
            <person name="Robertson H.M."/>
            <person name="Angeli S."/>
            <person name="Foret S."/>
            <person name="Bucher G."/>
            <person name="Schuetz S."/>
            <person name="Maleszka R."/>
            <person name="Wimmer E.A."/>
            <person name="Beeman R.W."/>
            <person name="Lorenzen M."/>
            <person name="Tomoyasu Y."/>
            <person name="Miller S.C."/>
            <person name="Grossmann D."/>
            <person name="Bucher G."/>
        </authorList>
    </citation>
    <scope>NUCLEOTIDE SEQUENCE [LARGE SCALE GENOMIC DNA]</scope>
    <source>
        <strain evidence="14 15">Georgia GA2</strain>
    </source>
</reference>
<dbReference type="FunFam" id="1.20.1070.10:FF:000320">
    <property type="entry name" value="Pteropsin4"/>
    <property type="match status" value="1"/>
</dbReference>
<comment type="subcellular location">
    <subcellularLocation>
        <location evidence="1">Membrane</location>
        <topology evidence="1">Multi-pass membrane protein</topology>
    </subcellularLocation>
</comment>
<evidence type="ECO:0000256" key="7">
    <source>
        <dbReference type="ARBA" id="ARBA00023170"/>
    </source>
</evidence>
<accession>A0A139WJH6</accession>
<evidence type="ECO:0000256" key="4">
    <source>
        <dbReference type="ARBA" id="ARBA00022989"/>
    </source>
</evidence>
<dbReference type="eggNOG" id="KOG3656">
    <property type="taxonomic scope" value="Eukaryota"/>
</dbReference>
<dbReference type="GO" id="GO:0005886">
    <property type="term" value="C:plasma membrane"/>
    <property type="evidence" value="ECO:0000318"/>
    <property type="project" value="GO_Central"/>
</dbReference>
<dbReference type="GO" id="GO:0071482">
    <property type="term" value="P:cellular response to light stimulus"/>
    <property type="evidence" value="ECO:0000318"/>
    <property type="project" value="GO_Central"/>
</dbReference>
<dbReference type="PRINTS" id="PR00237">
    <property type="entry name" value="GPCRRHODOPSN"/>
</dbReference>
<feature type="transmembrane region" description="Helical" evidence="12">
    <location>
        <begin position="94"/>
        <end position="116"/>
    </location>
</feature>
<feature type="transmembrane region" description="Helical" evidence="12">
    <location>
        <begin position="184"/>
        <end position="209"/>
    </location>
</feature>
<dbReference type="GO" id="GO:0007601">
    <property type="term" value="P:visual perception"/>
    <property type="evidence" value="ECO:0007669"/>
    <property type="project" value="UniProtKB-KW"/>
</dbReference>
<keyword evidence="10" id="KW-0844">Vision</keyword>
<dbReference type="AlphaFoldDB" id="A0A139WJH6"/>
<gene>
    <name evidence="14" type="primary">AUGUSTUS-3.0.2_32846</name>
    <name evidence="14" type="ORF">TcasGA2_TC032846</name>
</gene>
<sequence>MKNFNSTEIGDELLIPVEGYIAAAVVLFCIGFFGFSLNLTVIIFMLKERQLWSPLNIILFNLVVSDFLVSVLGNPWTFFSAINYGWIFGETGCTIYGFIMSLLGITSITTLTVLAFERYLLIARPFRNNALNFHSAALSVFSIWLYSLSLTIPPLIGWGEYVHEAANLSCSVNWEEKSPNSTSYILYLFAFGLFLPLVIITFSYVNIILTMRRNAAFRVGQVSKAENKVAYMIFIMIIAFLTAWSPYAIMALIVQFGDAALVTPGMAVIPALLAKSSICYNPVIYIGLNAQFQQAWMQKWKKNRRGSDALGTSRVMLETIHQACRDEKTDKLLEKKTKFCKDFETDVSML</sequence>
<comment type="similarity">
    <text evidence="2 11">Belongs to the G-protein coupled receptor 1 family.</text>
</comment>
<evidence type="ECO:0000256" key="1">
    <source>
        <dbReference type="ARBA" id="ARBA00004141"/>
    </source>
</evidence>
<organism evidence="14 15">
    <name type="scientific">Tribolium castaneum</name>
    <name type="common">Red flour beetle</name>
    <dbReference type="NCBI Taxonomy" id="7070"/>
    <lineage>
        <taxon>Eukaryota</taxon>
        <taxon>Metazoa</taxon>
        <taxon>Ecdysozoa</taxon>
        <taxon>Arthropoda</taxon>
        <taxon>Hexapoda</taxon>
        <taxon>Insecta</taxon>
        <taxon>Pterygota</taxon>
        <taxon>Neoptera</taxon>
        <taxon>Endopterygota</taxon>
        <taxon>Coleoptera</taxon>
        <taxon>Polyphaga</taxon>
        <taxon>Cucujiformia</taxon>
        <taxon>Tenebrionidae</taxon>
        <taxon>Tenebrionidae incertae sedis</taxon>
        <taxon>Tribolium</taxon>
    </lineage>
</organism>
<evidence type="ECO:0000256" key="2">
    <source>
        <dbReference type="ARBA" id="ARBA00010663"/>
    </source>
</evidence>
<keyword evidence="3 11" id="KW-0812">Transmembrane</keyword>
<dbReference type="PANTHER" id="PTHR24240">
    <property type="entry name" value="OPSIN"/>
    <property type="match status" value="1"/>
</dbReference>
<dbReference type="SUPFAM" id="SSF81321">
    <property type="entry name" value="Family A G protein-coupled receptor-like"/>
    <property type="match status" value="1"/>
</dbReference>
<keyword evidence="8" id="KW-0325">Glycoprotein</keyword>
<proteinExistence type="inferred from homology"/>
<reference evidence="14 15" key="2">
    <citation type="journal article" date="2010" name="Nucleic Acids Res.">
        <title>BeetleBase in 2010: revisions to provide comprehensive genomic information for Tribolium castaneum.</title>
        <authorList>
            <person name="Kim H.S."/>
            <person name="Murphy T."/>
            <person name="Xia J."/>
            <person name="Caragea D."/>
            <person name="Park Y."/>
            <person name="Beeman R.W."/>
            <person name="Lorenzen M.D."/>
            <person name="Butcher S."/>
            <person name="Manak J.R."/>
            <person name="Brown S.J."/>
        </authorList>
    </citation>
    <scope>GENOME REANNOTATION</scope>
    <source>
        <strain evidence="14 15">Georgia GA2</strain>
    </source>
</reference>
<feature type="transmembrane region" description="Helical" evidence="12">
    <location>
        <begin position="20"/>
        <end position="46"/>
    </location>
</feature>
<dbReference type="InterPro" id="IPR000276">
    <property type="entry name" value="GPCR_Rhodpsn"/>
</dbReference>
<feature type="transmembrane region" description="Helical" evidence="12">
    <location>
        <begin position="136"/>
        <end position="156"/>
    </location>
</feature>
<dbReference type="Pfam" id="PF00001">
    <property type="entry name" value="7tm_1"/>
    <property type="match status" value="1"/>
</dbReference>
<feature type="transmembrane region" description="Helical" evidence="12">
    <location>
        <begin position="266"/>
        <end position="288"/>
    </location>
</feature>
<protein>
    <submittedName>
        <fullName evidence="14">Opsin Rh3-like Protein</fullName>
    </submittedName>
</protein>
<evidence type="ECO:0000256" key="12">
    <source>
        <dbReference type="SAM" id="Phobius"/>
    </source>
</evidence>
<dbReference type="InterPro" id="IPR017452">
    <property type="entry name" value="GPCR_Rhodpsn_7TM"/>
</dbReference>
<dbReference type="InParanoid" id="A0A139WJH6"/>
<dbReference type="STRING" id="7070.A0A139WJH6"/>
<keyword evidence="5 11" id="KW-0297">G-protein coupled receptor</keyword>
<evidence type="ECO:0000313" key="14">
    <source>
        <dbReference type="EMBL" id="KYB28034.1"/>
    </source>
</evidence>
<dbReference type="EMBL" id="KQ971338">
    <property type="protein sequence ID" value="KYB28034.1"/>
    <property type="molecule type" value="Genomic_DNA"/>
</dbReference>
<dbReference type="PROSITE" id="PS00237">
    <property type="entry name" value="G_PROTEIN_RECEP_F1_1"/>
    <property type="match status" value="1"/>
</dbReference>
<dbReference type="CDD" id="cd14969">
    <property type="entry name" value="7tmA_Opsins_type2_animals"/>
    <property type="match status" value="1"/>
</dbReference>
<evidence type="ECO:0000313" key="15">
    <source>
        <dbReference type="Proteomes" id="UP000007266"/>
    </source>
</evidence>
<keyword evidence="4 12" id="KW-1133">Transmembrane helix</keyword>
<dbReference type="InterPro" id="IPR050125">
    <property type="entry name" value="GPCR_opsins"/>
</dbReference>
<dbReference type="Gene3D" id="1.20.1070.10">
    <property type="entry name" value="Rhodopsin 7-helix transmembrane proteins"/>
    <property type="match status" value="1"/>
</dbReference>
<feature type="domain" description="G-protein coupled receptors family 1 profile" evidence="13">
    <location>
        <begin position="37"/>
        <end position="285"/>
    </location>
</feature>
<keyword evidence="6 12" id="KW-0472">Membrane</keyword>
<feature type="transmembrane region" description="Helical" evidence="12">
    <location>
        <begin position="229"/>
        <end position="254"/>
    </location>
</feature>
<dbReference type="GO" id="GO:0007186">
    <property type="term" value="P:G protein-coupled receptor signaling pathway"/>
    <property type="evidence" value="ECO:0000318"/>
    <property type="project" value="GO_Central"/>
</dbReference>
<dbReference type="GO" id="GO:0008020">
    <property type="term" value="F:G protein-coupled photoreceptor activity"/>
    <property type="evidence" value="ECO:0000318"/>
    <property type="project" value="GO_Central"/>
</dbReference>
<evidence type="ECO:0000256" key="3">
    <source>
        <dbReference type="ARBA" id="ARBA00022692"/>
    </source>
</evidence>
<dbReference type="SMR" id="A0A139WJH6"/>
<evidence type="ECO:0000256" key="11">
    <source>
        <dbReference type="RuleBase" id="RU000688"/>
    </source>
</evidence>
<evidence type="ECO:0000256" key="8">
    <source>
        <dbReference type="ARBA" id="ARBA00023180"/>
    </source>
</evidence>
<keyword evidence="7 11" id="KW-0675">Receptor</keyword>
<dbReference type="PROSITE" id="PS50262">
    <property type="entry name" value="G_PROTEIN_RECEP_F1_2"/>
    <property type="match status" value="1"/>
</dbReference>
<dbReference type="Proteomes" id="UP000007266">
    <property type="component" value="Linkage group 4"/>
</dbReference>
<keyword evidence="9 11" id="KW-0807">Transducer</keyword>
<evidence type="ECO:0000259" key="13">
    <source>
        <dbReference type="PROSITE" id="PS50262"/>
    </source>
</evidence>
<keyword evidence="10" id="KW-0716">Sensory transduction</keyword>
<evidence type="ECO:0000256" key="6">
    <source>
        <dbReference type="ARBA" id="ARBA00023136"/>
    </source>
</evidence>
<evidence type="ECO:0000256" key="5">
    <source>
        <dbReference type="ARBA" id="ARBA00023040"/>
    </source>
</evidence>